<evidence type="ECO:0000256" key="1">
    <source>
        <dbReference type="SAM" id="MobiDB-lite"/>
    </source>
</evidence>
<reference evidence="3" key="1">
    <citation type="journal article" date="2019" name="Int. J. Syst. Evol. Microbiol.">
        <title>The Global Catalogue of Microorganisms (GCM) 10K type strain sequencing project: providing services to taxonomists for standard genome sequencing and annotation.</title>
        <authorList>
            <consortium name="The Broad Institute Genomics Platform"/>
            <consortium name="The Broad Institute Genome Sequencing Center for Infectious Disease"/>
            <person name="Wu L."/>
            <person name="Ma J."/>
        </authorList>
    </citation>
    <scope>NUCLEOTIDE SEQUENCE [LARGE SCALE GENOMIC DNA]</scope>
    <source>
        <strain evidence="3">CCM 8702</strain>
    </source>
</reference>
<evidence type="ECO:0000313" key="2">
    <source>
        <dbReference type="EMBL" id="GGH80026.1"/>
    </source>
</evidence>
<keyword evidence="3" id="KW-1185">Reference proteome</keyword>
<organism evidence="2 3">
    <name type="scientific">Saccharibacillus endophyticus</name>
    <dbReference type="NCBI Taxonomy" id="2060666"/>
    <lineage>
        <taxon>Bacteria</taxon>
        <taxon>Bacillati</taxon>
        <taxon>Bacillota</taxon>
        <taxon>Bacilli</taxon>
        <taxon>Bacillales</taxon>
        <taxon>Paenibacillaceae</taxon>
        <taxon>Saccharibacillus</taxon>
    </lineage>
</organism>
<name>A0ABQ1ZYD2_9BACL</name>
<dbReference type="RefSeq" id="WP_172244416.1">
    <property type="nucleotide sequence ID" value="NZ_BMDD01000003.1"/>
</dbReference>
<accession>A0ABQ1ZYD2</accession>
<evidence type="ECO:0000313" key="3">
    <source>
        <dbReference type="Proteomes" id="UP000605427"/>
    </source>
</evidence>
<protein>
    <submittedName>
        <fullName evidence="2">Uncharacterized protein</fullName>
    </submittedName>
</protein>
<sequence length="50" mass="6063">MLEKKSDLYEDWYDYDDYYDDVLRGYVGPRDDGFEEVSNREDEEAEKNSV</sequence>
<gene>
    <name evidence="2" type="ORF">GCM10007362_27710</name>
</gene>
<proteinExistence type="predicted"/>
<feature type="region of interest" description="Disordered" evidence="1">
    <location>
        <begin position="30"/>
        <end position="50"/>
    </location>
</feature>
<dbReference type="EMBL" id="BMDD01000003">
    <property type="protein sequence ID" value="GGH80026.1"/>
    <property type="molecule type" value="Genomic_DNA"/>
</dbReference>
<comment type="caution">
    <text evidence="2">The sequence shown here is derived from an EMBL/GenBank/DDBJ whole genome shotgun (WGS) entry which is preliminary data.</text>
</comment>
<dbReference type="Proteomes" id="UP000605427">
    <property type="component" value="Unassembled WGS sequence"/>
</dbReference>